<sequence length="309" mass="34401">MAYARSRAKRGTGRSKKRGGLRPRYRKKRPAYRKKGAMTKKRILNLTSTKKRNTMLQVANTSSVNGGPVTPGPGPYVVSDVNGSQYSVFMPTAQDLNDNNGAVNTISNQAQRTATTCFIKGFNERIRIQTSSGIPWFWRRICFRARNTTFFLYSTTDTPSSTTGPAYTETSNGMQRLYMNLTINQSGQTIGNILGVLFRGQTGIDWVDPQTASVDTTRVDLVFDKRYTIKSGNASGTVRDFNIWHRYGKNLVYDDDENGSTEATRYNSVNDKRGGGDLLIFDIFTPGTGAGTADLLQLTSTSTLYWHEK</sequence>
<proteinExistence type="predicted"/>
<dbReference type="KEGG" id="vg:22284182"/>
<accession>T1YQT9</accession>
<feature type="region of interest" description="Disordered" evidence="1">
    <location>
        <begin position="1"/>
        <end position="37"/>
    </location>
</feature>
<dbReference type="Proteomes" id="UP000147792">
    <property type="component" value="Segment"/>
</dbReference>
<name>T1YQT9_9VIRU</name>
<dbReference type="EMBL" id="KF371640">
    <property type="protein sequence ID" value="AGU67666.1"/>
    <property type="molecule type" value="Genomic_DNA"/>
</dbReference>
<dbReference type="OrthoDB" id="7982at10239"/>
<organism evidence="2 3">
    <name type="scientific">Faeces associated gemycircularvirus 2</name>
    <dbReference type="NCBI Taxonomy" id="1391031"/>
    <lineage>
        <taxon>Viruses</taxon>
        <taxon>Monodnaviria</taxon>
        <taxon>Shotokuvirae</taxon>
        <taxon>Cressdnaviricota</taxon>
        <taxon>Repensiviricetes</taxon>
        <taxon>Geplafuvirales</taxon>
        <taxon>Genomoviridae</taxon>
        <taxon>Gemycircularvirus</taxon>
        <taxon>Gemycircularvirus porci2</taxon>
    </lineage>
</organism>
<keyword evidence="3" id="KW-1185">Reference proteome</keyword>
<reference evidence="2 3" key="1">
    <citation type="journal article" date="2013" name="Virus Res.">
        <title>Novel myco-like DNA viruses discovered in the faecal matter of various animals.</title>
        <authorList>
            <person name="Sikorski A."/>
            <person name="Massaro M."/>
            <person name="Kraberger S."/>
            <person name="Young L.M."/>
            <person name="Smalley D."/>
            <person name="Martin D.P."/>
            <person name="Varsani A."/>
        </authorList>
    </citation>
    <scope>NUCLEOTIDE SEQUENCE [LARGE SCALE GENOMIC DNA]</scope>
    <source>
        <strain evidence="2">As5</strain>
    </source>
</reference>
<evidence type="ECO:0000313" key="2">
    <source>
        <dbReference type="EMBL" id="AGU67666.1"/>
    </source>
</evidence>
<evidence type="ECO:0000313" key="3">
    <source>
        <dbReference type="Proteomes" id="UP000147792"/>
    </source>
</evidence>
<dbReference type="RefSeq" id="YP_009109734.1">
    <property type="nucleotide sequence ID" value="NC_025738.1"/>
</dbReference>
<dbReference type="GeneID" id="22284182"/>
<protein>
    <submittedName>
        <fullName evidence="2">Capsid protein</fullName>
    </submittedName>
</protein>
<evidence type="ECO:0000256" key="1">
    <source>
        <dbReference type="SAM" id="MobiDB-lite"/>
    </source>
</evidence>